<name>A0A0R3T7K4_RODNA</name>
<keyword evidence="1" id="KW-0812">Transmembrane</keyword>
<evidence type="ECO:0000313" key="3">
    <source>
        <dbReference type="Proteomes" id="UP000278807"/>
    </source>
</evidence>
<feature type="transmembrane region" description="Helical" evidence="1">
    <location>
        <begin position="12"/>
        <end position="36"/>
    </location>
</feature>
<accession>A0A0R3T7K4</accession>
<protein>
    <submittedName>
        <fullName evidence="4">YccF domain-containing protein</fullName>
    </submittedName>
</protein>
<dbReference type="PANTHER" id="PTHR39948">
    <property type="entry name" value="GEO11419P1"/>
    <property type="match status" value="1"/>
</dbReference>
<reference evidence="4" key="1">
    <citation type="submission" date="2017-02" db="UniProtKB">
        <authorList>
            <consortium name="WormBaseParasite"/>
        </authorList>
    </citation>
    <scope>IDENTIFICATION</scope>
</reference>
<organism evidence="4">
    <name type="scientific">Rodentolepis nana</name>
    <name type="common">Dwarf tapeworm</name>
    <name type="synonym">Hymenolepis nana</name>
    <dbReference type="NCBI Taxonomy" id="102285"/>
    <lineage>
        <taxon>Eukaryota</taxon>
        <taxon>Metazoa</taxon>
        <taxon>Spiralia</taxon>
        <taxon>Lophotrochozoa</taxon>
        <taxon>Platyhelminthes</taxon>
        <taxon>Cestoda</taxon>
        <taxon>Eucestoda</taxon>
        <taxon>Cyclophyllidea</taxon>
        <taxon>Hymenolepididae</taxon>
        <taxon>Rodentolepis</taxon>
    </lineage>
</organism>
<keyword evidence="1" id="KW-1133">Transmembrane helix</keyword>
<evidence type="ECO:0000313" key="2">
    <source>
        <dbReference type="EMBL" id="VDN98900.1"/>
    </source>
</evidence>
<evidence type="ECO:0000256" key="1">
    <source>
        <dbReference type="SAM" id="Phobius"/>
    </source>
</evidence>
<evidence type="ECO:0000313" key="4">
    <source>
        <dbReference type="WBParaSite" id="HNAJ_0000304201-mRNA-1"/>
    </source>
</evidence>
<keyword evidence="3" id="KW-1185">Reference proteome</keyword>
<proteinExistence type="predicted"/>
<gene>
    <name evidence="2" type="ORF">HNAJ_LOCUS3041</name>
</gene>
<dbReference type="AlphaFoldDB" id="A0A0R3T7K4"/>
<dbReference type="WBParaSite" id="HNAJ_0000304201-mRNA-1">
    <property type="protein sequence ID" value="HNAJ_0000304201-mRNA-1"/>
    <property type="gene ID" value="HNAJ_0000304201"/>
</dbReference>
<dbReference type="EMBL" id="UZAE01001666">
    <property type="protein sequence ID" value="VDN98900.1"/>
    <property type="molecule type" value="Genomic_DNA"/>
</dbReference>
<dbReference type="PANTHER" id="PTHR39948:SF1">
    <property type="entry name" value="GEO11419P1"/>
    <property type="match status" value="1"/>
</dbReference>
<keyword evidence="1" id="KW-0472">Membrane</keyword>
<reference evidence="2 3" key="2">
    <citation type="submission" date="2018-11" db="EMBL/GenBank/DDBJ databases">
        <authorList>
            <consortium name="Pathogen Informatics"/>
        </authorList>
    </citation>
    <scope>NUCLEOTIDE SEQUENCE [LARGE SCALE GENOMIC DNA]</scope>
</reference>
<dbReference type="Proteomes" id="UP000278807">
    <property type="component" value="Unassembled WGS sequence"/>
</dbReference>
<sequence length="78" mass="8725">MADPCPGILYSILWALLIIFVAWPVAGFLAGIYVFLLPFGACITPLEQFLEQMLEFIKLPLIWAKKCVSMTPITDCSM</sequence>
<dbReference type="OrthoDB" id="8912589at2759"/>